<dbReference type="EMBL" id="FNLC01000002">
    <property type="protein sequence ID" value="SDR13459.1"/>
    <property type="molecule type" value="Genomic_DNA"/>
</dbReference>
<dbReference type="RefSeq" id="WP_090382089.1">
    <property type="nucleotide sequence ID" value="NZ_FNLC01000002.1"/>
</dbReference>
<name>A0A1H1GK08_NATTX</name>
<dbReference type="AlphaFoldDB" id="A0A1H1GK08"/>
<feature type="transmembrane region" description="Helical" evidence="2">
    <location>
        <begin position="214"/>
        <end position="234"/>
    </location>
</feature>
<keyword evidence="2" id="KW-0472">Membrane</keyword>
<evidence type="ECO:0000313" key="6">
    <source>
        <dbReference type="Proteomes" id="UP000198848"/>
    </source>
</evidence>
<dbReference type="OrthoDB" id="240095at2157"/>
<dbReference type="Pfam" id="PF18204">
    <property type="entry name" value="PGF-CTERM"/>
    <property type="match status" value="1"/>
</dbReference>
<reference evidence="6" key="1">
    <citation type="submission" date="2016-10" db="EMBL/GenBank/DDBJ databases">
        <authorList>
            <person name="Varghese N."/>
            <person name="Submissions S."/>
        </authorList>
    </citation>
    <scope>NUCLEOTIDE SEQUENCE [LARGE SCALE GENOMIC DNA]</scope>
    <source>
        <strain evidence="6">DSM 24767</strain>
    </source>
</reference>
<evidence type="ECO:0000256" key="2">
    <source>
        <dbReference type="SAM" id="Phobius"/>
    </source>
</evidence>
<keyword evidence="2" id="KW-0812">Transmembrane</keyword>
<dbReference type="InterPro" id="IPR055769">
    <property type="entry name" value="DUF7345"/>
</dbReference>
<accession>A0A1H1GK08</accession>
<proteinExistence type="predicted"/>
<dbReference type="Proteomes" id="UP000198848">
    <property type="component" value="Unassembled WGS sequence"/>
</dbReference>
<organism evidence="5 6">
    <name type="scientific">Natronobacterium texcoconense</name>
    <dbReference type="NCBI Taxonomy" id="1095778"/>
    <lineage>
        <taxon>Archaea</taxon>
        <taxon>Methanobacteriati</taxon>
        <taxon>Methanobacteriota</taxon>
        <taxon>Stenosarchaea group</taxon>
        <taxon>Halobacteria</taxon>
        <taxon>Halobacteriales</taxon>
        <taxon>Natrialbaceae</taxon>
        <taxon>Natronobacterium</taxon>
    </lineage>
</organism>
<dbReference type="InterPro" id="IPR026371">
    <property type="entry name" value="PGF_CTERM"/>
</dbReference>
<evidence type="ECO:0000256" key="1">
    <source>
        <dbReference type="ARBA" id="ARBA00022729"/>
    </source>
</evidence>
<feature type="domain" description="DUF7345" evidence="4">
    <location>
        <begin position="41"/>
        <end position="163"/>
    </location>
</feature>
<keyword evidence="6" id="KW-1185">Reference proteome</keyword>
<gene>
    <name evidence="5" type="ORF">SAMN04489842_2467</name>
</gene>
<keyword evidence="1" id="KW-0732">Signal</keyword>
<sequence length="238" mass="24579">MRLLGTFAAVAVASLLLISGVTTPVAASSDDVSADDPSLVVDLEEDGDATVSLVSVYDPNDDDERDAFESIRTDETTQEELLERFANRLDSVATQVAADDAVDREMSVTADSVDVRIDDDRGIVTLSVTWSGLAATGDGQLVVDEPFASGFETDRALILTVPAGATLESTTPEPTTENGAQATWSDGAALEGFEAVVQADDGSEPATESAADTVPGFGAVVAAVGIVAAVAALVRRDR</sequence>
<dbReference type="Pfam" id="PF24036">
    <property type="entry name" value="DUF7345"/>
    <property type="match status" value="1"/>
</dbReference>
<protein>
    <recommendedName>
        <fullName evidence="7">PGF-CTERM protein</fullName>
    </recommendedName>
</protein>
<evidence type="ECO:0008006" key="7">
    <source>
        <dbReference type="Google" id="ProtNLM"/>
    </source>
</evidence>
<evidence type="ECO:0000259" key="3">
    <source>
        <dbReference type="Pfam" id="PF18204"/>
    </source>
</evidence>
<keyword evidence="2" id="KW-1133">Transmembrane helix</keyword>
<feature type="domain" description="PGF-CTERM archaeal protein-sorting signal" evidence="3">
    <location>
        <begin position="214"/>
        <end position="236"/>
    </location>
</feature>
<dbReference type="STRING" id="1095778.SAMN04489842_2467"/>
<evidence type="ECO:0000313" key="5">
    <source>
        <dbReference type="EMBL" id="SDR13459.1"/>
    </source>
</evidence>
<evidence type="ECO:0000259" key="4">
    <source>
        <dbReference type="Pfam" id="PF24036"/>
    </source>
</evidence>